<proteinExistence type="predicted"/>
<evidence type="ECO:0000313" key="2">
    <source>
        <dbReference type="Proteomes" id="UP001341840"/>
    </source>
</evidence>
<dbReference type="EMBL" id="JASCZI010241717">
    <property type="protein sequence ID" value="MED6205654.1"/>
    <property type="molecule type" value="Genomic_DNA"/>
</dbReference>
<organism evidence="1 2">
    <name type="scientific">Stylosanthes scabra</name>
    <dbReference type="NCBI Taxonomy" id="79078"/>
    <lineage>
        <taxon>Eukaryota</taxon>
        <taxon>Viridiplantae</taxon>
        <taxon>Streptophyta</taxon>
        <taxon>Embryophyta</taxon>
        <taxon>Tracheophyta</taxon>
        <taxon>Spermatophyta</taxon>
        <taxon>Magnoliopsida</taxon>
        <taxon>eudicotyledons</taxon>
        <taxon>Gunneridae</taxon>
        <taxon>Pentapetalae</taxon>
        <taxon>rosids</taxon>
        <taxon>fabids</taxon>
        <taxon>Fabales</taxon>
        <taxon>Fabaceae</taxon>
        <taxon>Papilionoideae</taxon>
        <taxon>50 kb inversion clade</taxon>
        <taxon>dalbergioids sensu lato</taxon>
        <taxon>Dalbergieae</taxon>
        <taxon>Pterocarpus clade</taxon>
        <taxon>Stylosanthes</taxon>
    </lineage>
</organism>
<protein>
    <submittedName>
        <fullName evidence="1">Uncharacterized protein</fullName>
    </submittedName>
</protein>
<gene>
    <name evidence="1" type="ORF">PIB30_019776</name>
</gene>
<accession>A0ABU6Y6L8</accession>
<reference evidence="1 2" key="1">
    <citation type="journal article" date="2023" name="Plants (Basel)">
        <title>Bridging the Gap: Combining Genomics and Transcriptomics Approaches to Understand Stylosanthes scabra, an Orphan Legume from the Brazilian Caatinga.</title>
        <authorList>
            <person name="Ferreira-Neto J.R.C."/>
            <person name="da Silva M.D."/>
            <person name="Binneck E."/>
            <person name="de Melo N.F."/>
            <person name="da Silva R.H."/>
            <person name="de Melo A.L.T.M."/>
            <person name="Pandolfi V."/>
            <person name="Bustamante F.O."/>
            <person name="Brasileiro-Vidal A.C."/>
            <person name="Benko-Iseppon A.M."/>
        </authorList>
    </citation>
    <scope>NUCLEOTIDE SEQUENCE [LARGE SCALE GENOMIC DNA]</scope>
    <source>
        <tissue evidence="1">Leaves</tissue>
    </source>
</reference>
<sequence>MIDADLEVIFHCRRDFPDVRTIELYAKLEDVIASSDKYNPNPASVHIGGSSSSTSVALVVPVIPPFVASPSFTADLHLEDDDECDLEDNRTFGELVTVVANNPRTPLGEYRYQRARRD</sequence>
<dbReference type="Proteomes" id="UP001341840">
    <property type="component" value="Unassembled WGS sequence"/>
</dbReference>
<keyword evidence="2" id="KW-1185">Reference proteome</keyword>
<name>A0ABU6Y6L8_9FABA</name>
<comment type="caution">
    <text evidence="1">The sequence shown here is derived from an EMBL/GenBank/DDBJ whole genome shotgun (WGS) entry which is preliminary data.</text>
</comment>
<evidence type="ECO:0000313" key="1">
    <source>
        <dbReference type="EMBL" id="MED6205654.1"/>
    </source>
</evidence>